<keyword evidence="1" id="KW-0479">Metal-binding</keyword>
<dbReference type="InterPro" id="IPR029063">
    <property type="entry name" value="SAM-dependent_MTases_sf"/>
</dbReference>
<keyword evidence="4" id="KW-1185">Reference proteome</keyword>
<organism evidence="3 4">
    <name type="scientific">Sphagnum jensenii</name>
    <dbReference type="NCBI Taxonomy" id="128206"/>
    <lineage>
        <taxon>Eukaryota</taxon>
        <taxon>Viridiplantae</taxon>
        <taxon>Streptophyta</taxon>
        <taxon>Embryophyta</taxon>
        <taxon>Bryophyta</taxon>
        <taxon>Sphagnophytina</taxon>
        <taxon>Sphagnopsida</taxon>
        <taxon>Sphagnales</taxon>
        <taxon>Sphagnaceae</taxon>
        <taxon>Sphagnum</taxon>
    </lineage>
</organism>
<dbReference type="Proteomes" id="UP001497522">
    <property type="component" value="Chromosome 15"/>
</dbReference>
<keyword evidence="2" id="KW-0460">Magnesium</keyword>
<name>A0ABP1AU92_9BRYO</name>
<dbReference type="Gene3D" id="1.10.1200.270">
    <property type="entry name" value="Methyltransferase, alpha-helical capping domain"/>
    <property type="match status" value="1"/>
</dbReference>
<sequence>MQSGTGEFSYTLNSRMQALALQRLHPMLQDVVNHFKLPQDGIIRVADLGCSIGANTLNVANVISSSLFTNGASEIQHFFNDLPTNDFNTLFQQLPSLDQGLEMEGETSRRLYYAAAVPGSFWERLFPSSSLHIIFSSNALHWITNFPKVIHDKTSGAYNKGQTFINEKNPKAFEACGEDFQTNLQKFFVHRATELVSGGILILIFAGRWTNLPTTKINDGSPHPSMDNFMDIAEASWEDLISEGLITTELKDSINVPIYLASMEEVRMALDETNLFVIQKFEMQKQIVSEVQGSLCEKSKLFDDIVSNSWKAIYGEVIKVHIGEELANTYFQHLNKNLANSSSKDWFNFMCEFLVVLVRK</sequence>
<proteinExistence type="predicted"/>
<protein>
    <submittedName>
        <fullName evidence="3">Uncharacterized protein</fullName>
    </submittedName>
</protein>
<evidence type="ECO:0000256" key="1">
    <source>
        <dbReference type="ARBA" id="ARBA00022723"/>
    </source>
</evidence>
<dbReference type="PANTHER" id="PTHR31009">
    <property type="entry name" value="S-ADENOSYL-L-METHIONINE:CARBOXYL METHYLTRANSFERASE FAMILY PROTEIN"/>
    <property type="match status" value="1"/>
</dbReference>
<dbReference type="SUPFAM" id="SSF53335">
    <property type="entry name" value="S-adenosyl-L-methionine-dependent methyltransferases"/>
    <property type="match status" value="1"/>
</dbReference>
<accession>A0ABP1AU92</accession>
<dbReference type="EMBL" id="OZ023716">
    <property type="protein sequence ID" value="CAK9865901.1"/>
    <property type="molecule type" value="Genomic_DNA"/>
</dbReference>
<reference evidence="3" key="1">
    <citation type="submission" date="2024-03" db="EMBL/GenBank/DDBJ databases">
        <authorList>
            <consortium name="ELIXIR-Norway"/>
            <consortium name="Elixir Norway"/>
        </authorList>
    </citation>
    <scope>NUCLEOTIDE SEQUENCE</scope>
</reference>
<gene>
    <name evidence="3" type="ORF">CSSPJE1EN2_LOCUS8896</name>
</gene>
<evidence type="ECO:0000313" key="4">
    <source>
        <dbReference type="Proteomes" id="UP001497522"/>
    </source>
</evidence>
<dbReference type="Gene3D" id="3.40.50.150">
    <property type="entry name" value="Vaccinia Virus protein VP39"/>
    <property type="match status" value="1"/>
</dbReference>
<evidence type="ECO:0000256" key="2">
    <source>
        <dbReference type="ARBA" id="ARBA00022842"/>
    </source>
</evidence>
<evidence type="ECO:0000313" key="3">
    <source>
        <dbReference type="EMBL" id="CAK9865901.1"/>
    </source>
</evidence>
<dbReference type="InterPro" id="IPR005299">
    <property type="entry name" value="MeTrfase_7"/>
</dbReference>
<dbReference type="Pfam" id="PF03492">
    <property type="entry name" value="Methyltransf_7"/>
    <property type="match status" value="1"/>
</dbReference>
<dbReference type="InterPro" id="IPR042086">
    <property type="entry name" value="MeTrfase_capping"/>
</dbReference>